<feature type="transmembrane region" description="Helical" evidence="1">
    <location>
        <begin position="154"/>
        <end position="179"/>
    </location>
</feature>
<dbReference type="PANTHER" id="PTHR33133">
    <property type="entry name" value="OS08G0107100 PROTEIN-RELATED"/>
    <property type="match status" value="1"/>
</dbReference>
<feature type="transmembrane region" description="Helical" evidence="1">
    <location>
        <begin position="101"/>
        <end position="134"/>
    </location>
</feature>
<keyword evidence="1" id="KW-1133">Transmembrane helix</keyword>
<organism evidence="2 3">
    <name type="scientific">Riccia sorocarpa</name>
    <dbReference type="NCBI Taxonomy" id="122646"/>
    <lineage>
        <taxon>Eukaryota</taxon>
        <taxon>Viridiplantae</taxon>
        <taxon>Streptophyta</taxon>
        <taxon>Embryophyta</taxon>
        <taxon>Marchantiophyta</taxon>
        <taxon>Marchantiopsida</taxon>
        <taxon>Marchantiidae</taxon>
        <taxon>Marchantiales</taxon>
        <taxon>Ricciaceae</taxon>
        <taxon>Riccia</taxon>
    </lineage>
</organism>
<comment type="caution">
    <text evidence="2">The sequence shown here is derived from an EMBL/GenBank/DDBJ whole genome shotgun (WGS) entry which is preliminary data.</text>
</comment>
<evidence type="ECO:0000313" key="2">
    <source>
        <dbReference type="EMBL" id="KAL3688330.1"/>
    </source>
</evidence>
<dbReference type="AlphaFoldDB" id="A0ABD3HD54"/>
<dbReference type="PANTHER" id="PTHR33133:SF1">
    <property type="entry name" value="EXPRESSED PROTEIN-RELATED"/>
    <property type="match status" value="1"/>
</dbReference>
<name>A0ABD3HD54_9MARC</name>
<keyword evidence="1" id="KW-0812">Transmembrane</keyword>
<dbReference type="EMBL" id="JBJQOH010000004">
    <property type="protein sequence ID" value="KAL3688330.1"/>
    <property type="molecule type" value="Genomic_DNA"/>
</dbReference>
<dbReference type="Proteomes" id="UP001633002">
    <property type="component" value="Unassembled WGS sequence"/>
</dbReference>
<feature type="transmembrane region" description="Helical" evidence="1">
    <location>
        <begin position="188"/>
        <end position="210"/>
    </location>
</feature>
<keyword evidence="1" id="KW-0472">Membrane</keyword>
<accession>A0ABD3HD54</accession>
<gene>
    <name evidence="2" type="ORF">R1sor_014639</name>
</gene>
<proteinExistence type="predicted"/>
<feature type="transmembrane region" description="Helical" evidence="1">
    <location>
        <begin position="42"/>
        <end position="60"/>
    </location>
</feature>
<feature type="transmembrane region" description="Helical" evidence="1">
    <location>
        <begin position="239"/>
        <end position="262"/>
    </location>
</feature>
<evidence type="ECO:0000313" key="3">
    <source>
        <dbReference type="Proteomes" id="UP001633002"/>
    </source>
</evidence>
<evidence type="ECO:0000256" key="1">
    <source>
        <dbReference type="SAM" id="Phobius"/>
    </source>
</evidence>
<reference evidence="2 3" key="1">
    <citation type="submission" date="2024-09" db="EMBL/GenBank/DDBJ databases">
        <title>Chromosome-scale assembly of Riccia sorocarpa.</title>
        <authorList>
            <person name="Paukszto L."/>
        </authorList>
    </citation>
    <scope>NUCLEOTIDE SEQUENCE [LARGE SCALE GENOMIC DNA]</scope>
    <source>
        <strain evidence="2">LP-2024</strain>
        <tissue evidence="2">Aerial parts of the thallus</tissue>
    </source>
</reference>
<feature type="transmembrane region" description="Helical" evidence="1">
    <location>
        <begin position="274"/>
        <end position="301"/>
    </location>
</feature>
<sequence>MADDLERSVAPRLGLSQSEVAKLGGFGVLRESVKVFGGLHPSLVWIQFCLVLPYSLYLVVDQYAQQAILNKLVPNLPGGDVPWPSWDEIETGIAHLDLSKWLGILLLVGLVVLSFAISLVILATVFYAVGAIYYGRSATFSEVVHSVPRLWSRLFVTAVVDGLLVLSVGVAYAGFVVIFKLGVPANKLVLVVSIFAAIFFIPLFILNLIYQVANGVTCFEDHCGTTAFRKGKHLLHGKWWSALVLFILLLIPSILVTLLIDFPDRLTTEFHWRWLVLTIVYVFFTSYLTELICVSWAVFYFSCAANYELYVAPTQQEDNLESGYQEIPVTFLDDVFCCHPQII</sequence>
<protein>
    <submittedName>
        <fullName evidence="2">Uncharacterized protein</fullName>
    </submittedName>
</protein>
<keyword evidence="3" id="KW-1185">Reference proteome</keyword>